<dbReference type="Proteomes" id="UP000214646">
    <property type="component" value="Unassembled WGS sequence"/>
</dbReference>
<evidence type="ECO:0000256" key="4">
    <source>
        <dbReference type="ARBA" id="ARBA00022989"/>
    </source>
</evidence>
<dbReference type="EMBL" id="NIDE01000020">
    <property type="protein sequence ID" value="OWK34571.1"/>
    <property type="molecule type" value="Genomic_DNA"/>
</dbReference>
<feature type="transmembrane region" description="Helical" evidence="6">
    <location>
        <begin position="217"/>
        <end position="238"/>
    </location>
</feature>
<dbReference type="AlphaFoldDB" id="A0A225CZ00"/>
<keyword evidence="4 6" id="KW-1133">Transmembrane helix</keyword>
<dbReference type="OrthoDB" id="9784538at2"/>
<evidence type="ECO:0000313" key="8">
    <source>
        <dbReference type="Proteomes" id="UP000214646"/>
    </source>
</evidence>
<keyword evidence="2" id="KW-1003">Cell membrane</keyword>
<dbReference type="CDD" id="cd06579">
    <property type="entry name" value="TM_PBP1_transp_AraH_like"/>
    <property type="match status" value="1"/>
</dbReference>
<organism evidence="7 8">
    <name type="scientific">Fimbriiglobus ruber</name>
    <dbReference type="NCBI Taxonomy" id="1908690"/>
    <lineage>
        <taxon>Bacteria</taxon>
        <taxon>Pseudomonadati</taxon>
        <taxon>Planctomycetota</taxon>
        <taxon>Planctomycetia</taxon>
        <taxon>Gemmatales</taxon>
        <taxon>Gemmataceae</taxon>
        <taxon>Fimbriiglobus</taxon>
    </lineage>
</organism>
<gene>
    <name evidence="7" type="ORF">FRUB_10542</name>
</gene>
<name>A0A225CZ00_9BACT</name>
<feature type="transmembrane region" description="Helical" evidence="6">
    <location>
        <begin position="273"/>
        <end position="294"/>
    </location>
</feature>
<keyword evidence="8" id="KW-1185">Reference proteome</keyword>
<evidence type="ECO:0000313" key="7">
    <source>
        <dbReference type="EMBL" id="OWK34571.1"/>
    </source>
</evidence>
<protein>
    <submittedName>
        <fullName evidence="7">Ribose ABC transport system, permease protein RbsC</fullName>
    </submittedName>
</protein>
<evidence type="ECO:0000256" key="2">
    <source>
        <dbReference type="ARBA" id="ARBA00022475"/>
    </source>
</evidence>
<keyword evidence="5 6" id="KW-0472">Membrane</keyword>
<dbReference type="Pfam" id="PF02653">
    <property type="entry name" value="BPD_transp_2"/>
    <property type="match status" value="1"/>
</dbReference>
<dbReference type="PANTHER" id="PTHR32196:SF15">
    <property type="entry name" value="SUGAR ABC TRANSPORTER PERMEASE PROTEIN"/>
    <property type="match status" value="1"/>
</dbReference>
<dbReference type="InterPro" id="IPR001851">
    <property type="entry name" value="ABC_transp_permease"/>
</dbReference>
<reference evidence="8" key="1">
    <citation type="submission" date="2017-06" db="EMBL/GenBank/DDBJ databases">
        <title>Genome analysis of Fimbriiglobus ruber SP5, the first member of the order Planctomycetales with confirmed chitinolytic capability.</title>
        <authorList>
            <person name="Ravin N.V."/>
            <person name="Rakitin A.L."/>
            <person name="Ivanova A.A."/>
            <person name="Beletsky A.V."/>
            <person name="Kulichevskaya I.S."/>
            <person name="Mardanov A.V."/>
            <person name="Dedysh S.N."/>
        </authorList>
    </citation>
    <scope>NUCLEOTIDE SEQUENCE [LARGE SCALE GENOMIC DNA]</scope>
    <source>
        <strain evidence="8">SP5</strain>
    </source>
</reference>
<dbReference type="PANTHER" id="PTHR32196">
    <property type="entry name" value="ABC TRANSPORTER PERMEASE PROTEIN YPHD-RELATED-RELATED"/>
    <property type="match status" value="1"/>
</dbReference>
<comment type="caution">
    <text evidence="7">The sequence shown here is derived from an EMBL/GenBank/DDBJ whole genome shotgun (WGS) entry which is preliminary data.</text>
</comment>
<evidence type="ECO:0000256" key="5">
    <source>
        <dbReference type="ARBA" id="ARBA00023136"/>
    </source>
</evidence>
<feature type="transmembrane region" description="Helical" evidence="6">
    <location>
        <begin position="164"/>
        <end position="186"/>
    </location>
</feature>
<proteinExistence type="predicted"/>
<feature type="transmembrane region" description="Helical" evidence="6">
    <location>
        <begin position="109"/>
        <end position="126"/>
    </location>
</feature>
<keyword evidence="3 6" id="KW-0812">Transmembrane</keyword>
<evidence type="ECO:0000256" key="6">
    <source>
        <dbReference type="SAM" id="Phobius"/>
    </source>
</evidence>
<comment type="subcellular location">
    <subcellularLocation>
        <location evidence="1">Cell membrane</location>
        <topology evidence="1">Multi-pass membrane protein</topology>
    </subcellularLocation>
</comment>
<feature type="transmembrane region" description="Helical" evidence="6">
    <location>
        <begin position="44"/>
        <end position="76"/>
    </location>
</feature>
<dbReference type="RefSeq" id="WP_088260831.1">
    <property type="nucleotide sequence ID" value="NZ_NIDE01000020.1"/>
</dbReference>
<accession>A0A225CZ00</accession>
<evidence type="ECO:0000256" key="3">
    <source>
        <dbReference type="ARBA" id="ARBA00022692"/>
    </source>
</evidence>
<dbReference type="GO" id="GO:0005886">
    <property type="term" value="C:plasma membrane"/>
    <property type="evidence" value="ECO:0007669"/>
    <property type="project" value="UniProtKB-SubCell"/>
</dbReference>
<evidence type="ECO:0000256" key="1">
    <source>
        <dbReference type="ARBA" id="ARBA00004651"/>
    </source>
</evidence>
<dbReference type="GO" id="GO:0022857">
    <property type="term" value="F:transmembrane transporter activity"/>
    <property type="evidence" value="ECO:0007669"/>
    <property type="project" value="InterPro"/>
</dbReference>
<feature type="transmembrane region" description="Helical" evidence="6">
    <location>
        <begin position="83"/>
        <end position="103"/>
    </location>
</feature>
<sequence>MNRIVGVVILLVVLYAALFASDPNASSTGNLIDVANRQGFYAVLTFGVGLLIVTGGIDLSLGSVVGLTAVLFGVLMQRGNHPYLATALALGSGVAIGLINGLLVTTLRLQPFLVTLCGLFVYRGVARQLTSSPVGLQKVINQHPDFVGPIGTLRNVFVGKDADGALSFPLLVVVAVVLAAVIGLFLHKSVYGRYWYAIGYNESAAKFAGINVNGQRLIVYILCSTLAAFGGVLLLLDYGTAAPESAGESLELYAITGAVLGGCSLRGGEGTAIGILLGAAVLPLLRNLVLFLGIRDAIVPSVIGLTLLSGVLADEFFRRGYGPWSYLRLLLQSKDERKTPVA</sequence>